<name>A0ABD2PZ95_9PLAT</name>
<keyword evidence="3" id="KW-1003">Cell membrane</keyword>
<dbReference type="Proteomes" id="UP001626550">
    <property type="component" value="Unassembled WGS sequence"/>
</dbReference>
<evidence type="ECO:0000256" key="4">
    <source>
        <dbReference type="ARBA" id="ARBA00022692"/>
    </source>
</evidence>
<evidence type="ECO:0000256" key="1">
    <source>
        <dbReference type="ARBA" id="ARBA00004651"/>
    </source>
</evidence>
<evidence type="ECO:0000256" key="9">
    <source>
        <dbReference type="RuleBase" id="RU010713"/>
    </source>
</evidence>
<comment type="function">
    <text evidence="9">Structural component of the gap junctions.</text>
</comment>
<reference evidence="10 11" key="1">
    <citation type="submission" date="2024-11" db="EMBL/GenBank/DDBJ databases">
        <title>Adaptive evolution of stress response genes in parasites aligns with host niche diversity.</title>
        <authorList>
            <person name="Hahn C."/>
            <person name="Resl P."/>
        </authorList>
    </citation>
    <scope>NUCLEOTIDE SEQUENCE [LARGE SCALE GENOMIC DNA]</scope>
    <source>
        <strain evidence="10">EGGRZ-B1_66</strain>
        <tissue evidence="10">Body</tissue>
    </source>
</reference>
<evidence type="ECO:0000256" key="3">
    <source>
        <dbReference type="ARBA" id="ARBA00022475"/>
    </source>
</evidence>
<evidence type="ECO:0000256" key="7">
    <source>
        <dbReference type="ARBA" id="ARBA00023136"/>
    </source>
</evidence>
<comment type="caution">
    <text evidence="9">Lacks conserved residue(s) required for the propagation of feature annotation.</text>
</comment>
<protein>
    <recommendedName>
        <fullName evidence="9">Innexin</fullName>
    </recommendedName>
</protein>
<comment type="caution">
    <text evidence="10">The sequence shown here is derived from an EMBL/GenBank/DDBJ whole genome shotgun (WGS) entry which is preliminary data.</text>
</comment>
<organism evidence="10 11">
    <name type="scientific">Cichlidogyrus casuarinus</name>
    <dbReference type="NCBI Taxonomy" id="1844966"/>
    <lineage>
        <taxon>Eukaryota</taxon>
        <taxon>Metazoa</taxon>
        <taxon>Spiralia</taxon>
        <taxon>Lophotrochozoa</taxon>
        <taxon>Platyhelminthes</taxon>
        <taxon>Monogenea</taxon>
        <taxon>Monopisthocotylea</taxon>
        <taxon>Dactylogyridea</taxon>
        <taxon>Ancyrocephalidae</taxon>
        <taxon>Cichlidogyrus</taxon>
    </lineage>
</organism>
<gene>
    <name evidence="9" type="primary">inx</name>
    <name evidence="10" type="ORF">Ciccas_008989</name>
</gene>
<keyword evidence="4 9" id="KW-0812">Transmembrane</keyword>
<evidence type="ECO:0000313" key="10">
    <source>
        <dbReference type="EMBL" id="KAL3312418.1"/>
    </source>
</evidence>
<keyword evidence="8 9" id="KW-0407">Ion channel</keyword>
<comment type="subcellular location">
    <subcellularLocation>
        <location evidence="1 9">Cell membrane</location>
        <topology evidence="1 9">Multi-pass membrane protein</topology>
    </subcellularLocation>
</comment>
<dbReference type="GO" id="GO:0005921">
    <property type="term" value="C:gap junction"/>
    <property type="evidence" value="ECO:0007669"/>
    <property type="project" value="UniProtKB-UniRule"/>
</dbReference>
<proteinExistence type="inferred from homology"/>
<dbReference type="GO" id="GO:0034220">
    <property type="term" value="P:monoatomic ion transmembrane transport"/>
    <property type="evidence" value="ECO:0007669"/>
    <property type="project" value="UniProtKB-KW"/>
</dbReference>
<keyword evidence="7 9" id="KW-0472">Membrane</keyword>
<accession>A0ABD2PZ95</accession>
<evidence type="ECO:0000313" key="11">
    <source>
        <dbReference type="Proteomes" id="UP001626550"/>
    </source>
</evidence>
<dbReference type="InterPro" id="IPR000990">
    <property type="entry name" value="Innexin"/>
</dbReference>
<comment type="similarity">
    <text evidence="9">Belongs to the pannexin family.</text>
</comment>
<dbReference type="EMBL" id="JBJKFK010001708">
    <property type="protein sequence ID" value="KAL3312418.1"/>
    <property type="molecule type" value="Genomic_DNA"/>
</dbReference>
<dbReference type="PANTHER" id="PTHR11893">
    <property type="entry name" value="INNEXIN"/>
    <property type="match status" value="1"/>
</dbReference>
<keyword evidence="11" id="KW-1185">Reference proteome</keyword>
<sequence length="264" mass="30632">MDANFVLRLSRVFRVPYGGEGVDFVDKLNYQFTSGLMIIFITIIGFRQYVGKPIQCWVPQEFTGAWEDYAENICWVQNTYFLYPSDEIPTSDTALKDAKFMTYYQWVAIVLAGQAMMAWVPHILWRVWSRRVPILLKSAREASVPDHELRRKAVSCLIAALEEQAEASTRYRRKKGLISKYLCSVHPATRITLLFIFVRLLFIANNVGQIYLMDRFIGTNDTLYGYHMFKNLTHGDDWQATGIFPRVTYCHLKIRKLGQLKMGS</sequence>
<feature type="transmembrane region" description="Helical" evidence="9">
    <location>
        <begin position="103"/>
        <end position="125"/>
    </location>
</feature>
<feature type="non-terminal residue" evidence="10">
    <location>
        <position position="264"/>
    </location>
</feature>
<feature type="transmembrane region" description="Helical" evidence="9">
    <location>
        <begin position="28"/>
        <end position="46"/>
    </location>
</feature>
<keyword evidence="2 9" id="KW-0813">Transport</keyword>
<keyword evidence="5 9" id="KW-1133">Transmembrane helix</keyword>
<dbReference type="AlphaFoldDB" id="A0ABD2PZ95"/>
<dbReference type="GO" id="GO:0005886">
    <property type="term" value="C:plasma membrane"/>
    <property type="evidence" value="ECO:0007669"/>
    <property type="project" value="UniProtKB-SubCell"/>
</dbReference>
<dbReference type="Pfam" id="PF00876">
    <property type="entry name" value="Innexin"/>
    <property type="match status" value="1"/>
</dbReference>
<dbReference type="PANTHER" id="PTHR11893:SF36">
    <property type="entry name" value="INNEXIN-5"/>
    <property type="match status" value="1"/>
</dbReference>
<evidence type="ECO:0000256" key="8">
    <source>
        <dbReference type="ARBA" id="ARBA00023303"/>
    </source>
</evidence>
<dbReference type="PRINTS" id="PR01262">
    <property type="entry name" value="INNEXIN"/>
</dbReference>
<dbReference type="PROSITE" id="PS51013">
    <property type="entry name" value="PANNEXIN"/>
    <property type="match status" value="1"/>
</dbReference>
<feature type="transmembrane region" description="Helical" evidence="9">
    <location>
        <begin position="191"/>
        <end position="212"/>
    </location>
</feature>
<evidence type="ECO:0000256" key="5">
    <source>
        <dbReference type="ARBA" id="ARBA00022989"/>
    </source>
</evidence>
<evidence type="ECO:0000256" key="2">
    <source>
        <dbReference type="ARBA" id="ARBA00022448"/>
    </source>
</evidence>
<evidence type="ECO:0000256" key="6">
    <source>
        <dbReference type="ARBA" id="ARBA00023065"/>
    </source>
</evidence>
<keyword evidence="6 9" id="KW-0406">Ion transport</keyword>